<feature type="compositionally biased region" description="Low complexity" evidence="1">
    <location>
        <begin position="93"/>
        <end position="102"/>
    </location>
</feature>
<comment type="caution">
    <text evidence="2">The sequence shown here is derived from an EMBL/GenBank/DDBJ whole genome shotgun (WGS) entry which is preliminary data.</text>
</comment>
<reference evidence="2" key="1">
    <citation type="submission" date="2021-01" db="EMBL/GenBank/DDBJ databases">
        <title>Whole genome shotgun sequence of Virgisporangium ochraceum NBRC 16418.</title>
        <authorList>
            <person name="Komaki H."/>
            <person name="Tamura T."/>
        </authorList>
    </citation>
    <scope>NUCLEOTIDE SEQUENCE</scope>
    <source>
        <strain evidence="2">NBRC 16418</strain>
    </source>
</reference>
<evidence type="ECO:0000256" key="1">
    <source>
        <dbReference type="SAM" id="MobiDB-lite"/>
    </source>
</evidence>
<feature type="region of interest" description="Disordered" evidence="1">
    <location>
        <begin position="80"/>
        <end position="110"/>
    </location>
</feature>
<sequence length="110" mass="12089">MTRLHIDWTACDGRGLCTELRPELLTEDDLGYPLAAGPRPEVAPLAVAPWSRSAPILHLWPPLFAEMSCFEGGHNCKIGGDGRRRERRGGTFGRSVSRGVRVSVDRDPGH</sequence>
<dbReference type="RefSeq" id="WP_373873798.1">
    <property type="nucleotide sequence ID" value="NZ_BOPH01000020.1"/>
</dbReference>
<accession>A0A8J3ZMY1</accession>
<dbReference type="Gene3D" id="3.30.70.20">
    <property type="match status" value="1"/>
</dbReference>
<evidence type="ECO:0008006" key="4">
    <source>
        <dbReference type="Google" id="ProtNLM"/>
    </source>
</evidence>
<protein>
    <recommendedName>
        <fullName evidence="4">Ferredoxin</fullName>
    </recommendedName>
</protein>
<dbReference type="AlphaFoldDB" id="A0A8J3ZMY1"/>
<dbReference type="Proteomes" id="UP000635606">
    <property type="component" value="Unassembled WGS sequence"/>
</dbReference>
<name>A0A8J3ZMY1_9ACTN</name>
<dbReference type="Pfam" id="PF13459">
    <property type="entry name" value="Fer4_15"/>
    <property type="match status" value="1"/>
</dbReference>
<organism evidence="2 3">
    <name type="scientific">Virgisporangium ochraceum</name>
    <dbReference type="NCBI Taxonomy" id="65505"/>
    <lineage>
        <taxon>Bacteria</taxon>
        <taxon>Bacillati</taxon>
        <taxon>Actinomycetota</taxon>
        <taxon>Actinomycetes</taxon>
        <taxon>Micromonosporales</taxon>
        <taxon>Micromonosporaceae</taxon>
        <taxon>Virgisporangium</taxon>
    </lineage>
</organism>
<evidence type="ECO:0000313" key="2">
    <source>
        <dbReference type="EMBL" id="GIJ66601.1"/>
    </source>
</evidence>
<proteinExistence type="predicted"/>
<evidence type="ECO:0000313" key="3">
    <source>
        <dbReference type="Proteomes" id="UP000635606"/>
    </source>
</evidence>
<dbReference type="EMBL" id="BOPH01000020">
    <property type="protein sequence ID" value="GIJ66601.1"/>
    <property type="molecule type" value="Genomic_DNA"/>
</dbReference>
<keyword evidence="3" id="KW-1185">Reference proteome</keyword>
<gene>
    <name evidence="2" type="ORF">Voc01_015180</name>
</gene>